<reference evidence="1" key="1">
    <citation type="submission" date="2020-02" db="EMBL/GenBank/DDBJ databases">
        <authorList>
            <person name="Meier V. D."/>
        </authorList>
    </citation>
    <scope>NUCLEOTIDE SEQUENCE</scope>
    <source>
        <strain evidence="1">AVDCRST_MAG81</strain>
    </source>
</reference>
<gene>
    <name evidence="1" type="ORF">AVDCRST_MAG81-3307</name>
</gene>
<name>A0A6J4VN09_9CYAN</name>
<organism evidence="1">
    <name type="scientific">uncultured Synechococcales cyanobacterium</name>
    <dbReference type="NCBI Taxonomy" id="1936017"/>
    <lineage>
        <taxon>Bacteria</taxon>
        <taxon>Bacillati</taxon>
        <taxon>Cyanobacteriota</taxon>
        <taxon>Cyanophyceae</taxon>
        <taxon>Synechococcales</taxon>
        <taxon>environmental samples</taxon>
    </lineage>
</organism>
<evidence type="ECO:0000313" key="1">
    <source>
        <dbReference type="EMBL" id="CAA9583110.1"/>
    </source>
</evidence>
<dbReference type="AlphaFoldDB" id="A0A6J4VN09"/>
<accession>A0A6J4VN09</accession>
<dbReference type="EMBL" id="CADCWO010000182">
    <property type="protein sequence ID" value="CAA9583110.1"/>
    <property type="molecule type" value="Genomic_DNA"/>
</dbReference>
<proteinExistence type="predicted"/>
<sequence length="42" mass="4769">MMGASRVIRGNNYKQQCSRGIIIPVRGHHYLLDLLGLETNRS</sequence>
<protein>
    <submittedName>
        <fullName evidence="1">Uncharacterized protein</fullName>
    </submittedName>
</protein>